<reference evidence="2" key="1">
    <citation type="journal article" date="2020" name="Fungal Divers.">
        <title>Resolving the Mortierellaceae phylogeny through synthesis of multi-gene phylogenetics and phylogenomics.</title>
        <authorList>
            <person name="Vandepol N."/>
            <person name="Liber J."/>
            <person name="Desiro A."/>
            <person name="Na H."/>
            <person name="Kennedy M."/>
            <person name="Barry K."/>
            <person name="Grigoriev I.V."/>
            <person name="Miller A.N."/>
            <person name="O'Donnell K."/>
            <person name="Stajich J.E."/>
            <person name="Bonito G."/>
        </authorList>
    </citation>
    <scope>NUCLEOTIDE SEQUENCE</scope>
    <source>
        <strain evidence="2">NVP60</strain>
    </source>
</reference>
<organism evidence="2 3">
    <name type="scientific">Linnemannia gamsii</name>
    <dbReference type="NCBI Taxonomy" id="64522"/>
    <lineage>
        <taxon>Eukaryota</taxon>
        <taxon>Fungi</taxon>
        <taxon>Fungi incertae sedis</taxon>
        <taxon>Mucoromycota</taxon>
        <taxon>Mortierellomycotina</taxon>
        <taxon>Mortierellomycetes</taxon>
        <taxon>Mortierellales</taxon>
        <taxon>Mortierellaceae</taxon>
        <taxon>Linnemannia</taxon>
    </lineage>
</organism>
<feature type="chain" id="PRO_5040381081" evidence="1">
    <location>
        <begin position="20"/>
        <end position="183"/>
    </location>
</feature>
<accession>A0A9P6RMR9</accession>
<keyword evidence="3" id="KW-1185">Reference proteome</keyword>
<feature type="signal peptide" evidence="1">
    <location>
        <begin position="1"/>
        <end position="19"/>
    </location>
</feature>
<name>A0A9P6RMR9_9FUNG</name>
<dbReference type="AlphaFoldDB" id="A0A9P6RMR9"/>
<dbReference type="OrthoDB" id="2425593at2759"/>
<gene>
    <name evidence="2" type="ORF">BGZ97_009389</name>
</gene>
<dbReference type="EMBL" id="JAAAIN010000045">
    <property type="protein sequence ID" value="KAG0322003.1"/>
    <property type="molecule type" value="Genomic_DNA"/>
</dbReference>
<evidence type="ECO:0000313" key="3">
    <source>
        <dbReference type="Proteomes" id="UP000823405"/>
    </source>
</evidence>
<protein>
    <submittedName>
        <fullName evidence="2">Uncharacterized protein</fullName>
    </submittedName>
</protein>
<comment type="caution">
    <text evidence="2">The sequence shown here is derived from an EMBL/GenBank/DDBJ whole genome shotgun (WGS) entry which is preliminary data.</text>
</comment>
<dbReference type="Proteomes" id="UP000823405">
    <property type="component" value="Unassembled WGS sequence"/>
</dbReference>
<evidence type="ECO:0000313" key="2">
    <source>
        <dbReference type="EMBL" id="KAG0322003.1"/>
    </source>
</evidence>
<proteinExistence type="predicted"/>
<sequence length="183" mass="18480">MLAKTIIAATLALAATVQAEVPNHTHFNDPVAAPDDLSTVFIAGGNFTFSWTTSCASGEVISPNPTAVDVQLVKADSALTASLVTGLGKLDCSGTSGHSYWTPPLSEADKGHAYAIRLVLGPKDVYSGRFLIKSKENMDKPATPSGGATNPGATPAGKTNSAGILTPVLAGAAAVAAGALMFL</sequence>
<evidence type="ECO:0000256" key="1">
    <source>
        <dbReference type="SAM" id="SignalP"/>
    </source>
</evidence>
<keyword evidence="1" id="KW-0732">Signal</keyword>